<comment type="caution">
    <text evidence="2">The sequence shown here is derived from an EMBL/GenBank/DDBJ whole genome shotgun (WGS) entry which is preliminary data.</text>
</comment>
<accession>A0A8J5K089</accession>
<organism evidence="2 3">
    <name type="scientific">Homarus americanus</name>
    <name type="common">American lobster</name>
    <dbReference type="NCBI Taxonomy" id="6706"/>
    <lineage>
        <taxon>Eukaryota</taxon>
        <taxon>Metazoa</taxon>
        <taxon>Ecdysozoa</taxon>
        <taxon>Arthropoda</taxon>
        <taxon>Crustacea</taxon>
        <taxon>Multicrustacea</taxon>
        <taxon>Malacostraca</taxon>
        <taxon>Eumalacostraca</taxon>
        <taxon>Eucarida</taxon>
        <taxon>Decapoda</taxon>
        <taxon>Pleocyemata</taxon>
        <taxon>Astacidea</taxon>
        <taxon>Nephropoidea</taxon>
        <taxon>Nephropidae</taxon>
        <taxon>Homarus</taxon>
    </lineage>
</organism>
<sequence length="165" mass="18355">QHSHNKLNPQKKSPRATAAEARSGRRTRRTTVDRRSGDGSASAALRRKTIVENISRVGVARRESETSFLCGPATRRNPAEDAARNAGVAVADESADTSPRRIVRSARRSGLDEDIRELRTKTLVDRGRRRRSTREEDAPEHGKNTTLAIAGRYSSTQKRMRITIV</sequence>
<protein>
    <submittedName>
        <fullName evidence="2">Uncharacterized protein</fullName>
    </submittedName>
</protein>
<dbReference type="Proteomes" id="UP000747542">
    <property type="component" value="Unassembled WGS sequence"/>
</dbReference>
<keyword evidence="3" id="KW-1185">Reference proteome</keyword>
<evidence type="ECO:0000313" key="3">
    <source>
        <dbReference type="Proteomes" id="UP000747542"/>
    </source>
</evidence>
<proteinExistence type="predicted"/>
<dbReference type="EMBL" id="JAHLQT010021257">
    <property type="protein sequence ID" value="KAG7167745.1"/>
    <property type="molecule type" value="Genomic_DNA"/>
</dbReference>
<feature type="region of interest" description="Disordered" evidence="1">
    <location>
        <begin position="123"/>
        <end position="153"/>
    </location>
</feature>
<dbReference type="AlphaFoldDB" id="A0A8J5K089"/>
<gene>
    <name evidence="2" type="ORF">Hamer_G010131</name>
</gene>
<name>A0A8J5K089_HOMAM</name>
<feature type="region of interest" description="Disordered" evidence="1">
    <location>
        <begin position="61"/>
        <end position="100"/>
    </location>
</feature>
<evidence type="ECO:0000256" key="1">
    <source>
        <dbReference type="SAM" id="MobiDB-lite"/>
    </source>
</evidence>
<feature type="non-terminal residue" evidence="2">
    <location>
        <position position="165"/>
    </location>
</feature>
<feature type="compositionally biased region" description="Polar residues" evidence="1">
    <location>
        <begin position="1"/>
        <end position="11"/>
    </location>
</feature>
<evidence type="ECO:0000313" key="2">
    <source>
        <dbReference type="EMBL" id="KAG7167745.1"/>
    </source>
</evidence>
<reference evidence="2" key="1">
    <citation type="journal article" date="2021" name="Sci. Adv.">
        <title>The American lobster genome reveals insights on longevity, neural, and immune adaptations.</title>
        <authorList>
            <person name="Polinski J.M."/>
            <person name="Zimin A.V."/>
            <person name="Clark K.F."/>
            <person name="Kohn A.B."/>
            <person name="Sadowski N."/>
            <person name="Timp W."/>
            <person name="Ptitsyn A."/>
            <person name="Khanna P."/>
            <person name="Romanova D.Y."/>
            <person name="Williams P."/>
            <person name="Greenwood S.J."/>
            <person name="Moroz L.L."/>
            <person name="Walt D.R."/>
            <person name="Bodnar A.G."/>
        </authorList>
    </citation>
    <scope>NUCLEOTIDE SEQUENCE</scope>
    <source>
        <strain evidence="2">GMGI-L3</strain>
    </source>
</reference>
<feature type="region of interest" description="Disordered" evidence="1">
    <location>
        <begin position="1"/>
        <end position="49"/>
    </location>
</feature>
<feature type="compositionally biased region" description="Basic and acidic residues" evidence="1">
    <location>
        <begin position="133"/>
        <end position="143"/>
    </location>
</feature>